<keyword evidence="4" id="KW-1185">Reference proteome</keyword>
<keyword evidence="1" id="KW-0378">Hydrolase</keyword>
<dbReference type="GO" id="GO:0006508">
    <property type="term" value="P:proteolysis"/>
    <property type="evidence" value="ECO:0007669"/>
    <property type="project" value="InterPro"/>
</dbReference>
<comment type="caution">
    <text evidence="3">The sequence shown here is derived from an EMBL/GenBank/DDBJ whole genome shotgun (WGS) entry which is preliminary data.</text>
</comment>
<feature type="region of interest" description="Disordered" evidence="2">
    <location>
        <begin position="595"/>
        <end position="622"/>
    </location>
</feature>
<evidence type="ECO:0000313" key="4">
    <source>
        <dbReference type="Proteomes" id="UP000549882"/>
    </source>
</evidence>
<dbReference type="EMBL" id="JACHBI010000001">
    <property type="protein sequence ID" value="MBB5572327.1"/>
    <property type="molecule type" value="Genomic_DNA"/>
</dbReference>
<evidence type="ECO:0000256" key="2">
    <source>
        <dbReference type="SAM" id="MobiDB-lite"/>
    </source>
</evidence>
<name>A0A7W9CZL3_9HYPH</name>
<dbReference type="RefSeq" id="WP_146143989.1">
    <property type="nucleotide sequence ID" value="NZ_JACHBI010000001.1"/>
</dbReference>
<dbReference type="PROSITE" id="PS00136">
    <property type="entry name" value="SUBTILASE_ASP"/>
    <property type="match status" value="1"/>
</dbReference>
<feature type="region of interest" description="Disordered" evidence="2">
    <location>
        <begin position="680"/>
        <end position="730"/>
    </location>
</feature>
<dbReference type="SUPFAM" id="SSF52743">
    <property type="entry name" value="Subtilisin-like"/>
    <property type="match status" value="1"/>
</dbReference>
<dbReference type="Gene3D" id="3.40.50.200">
    <property type="entry name" value="Peptidase S8/S53 domain"/>
    <property type="match status" value="1"/>
</dbReference>
<protein>
    <recommendedName>
        <fullName evidence="5">Peptidase S8/S53 domain-containing protein</fullName>
    </recommendedName>
</protein>
<organism evidence="3 4">
    <name type="scientific">Rhizobium paranaense</name>
    <dbReference type="NCBI Taxonomy" id="1650438"/>
    <lineage>
        <taxon>Bacteria</taxon>
        <taxon>Pseudomonadati</taxon>
        <taxon>Pseudomonadota</taxon>
        <taxon>Alphaproteobacteria</taxon>
        <taxon>Hyphomicrobiales</taxon>
        <taxon>Rhizobiaceae</taxon>
        <taxon>Rhizobium/Agrobacterium group</taxon>
        <taxon>Rhizobium</taxon>
    </lineage>
</organism>
<dbReference type="InterPro" id="IPR036852">
    <property type="entry name" value="Peptidase_S8/S53_dom_sf"/>
</dbReference>
<dbReference type="AlphaFoldDB" id="A0A7W9CZL3"/>
<accession>A0A7W9CZL3</accession>
<sequence>MEWRKTDLEHSYCRIEGIDPSADWVLGPGFRDFSRGDDNVLIPCTIGPLDTSMVEMMKSFHRVDAQQGGWESGVFVPSLYHDAKEDQHMVAFVRKAVFEDLARGEGPFGQIRKTAKQIDFSLPLNRKSLPNHWKRRVPASKPVRLPVVSPGHWPEGTVVIGIIDDGIAFAHERFRLADGSSRVQYVWRQDGIFDNDGSTVDFGSEICKLDRPPHRGIDKLLEAYDQAGLVDEEGLYREAGLIDFRDPDHKAAAWQLSHGTHVLDQAAGYDPVDAPMNRPIIAVQLPVSVTADTSGSNLKTFATAAIRYILDRADRLAGKGLLPDGSWRPLPVVINFSYGMLAGPHDGTLDLEQALDDFVTKRDAPLRIVLPAGNANLSRCHVAVKFNGTREPVTLKWHVQPDDSTPTQMEIWLPHDPRKQRDPSRVTISVETPSGLRSPPLKEEVGSGVQLVSNGEVVGCAHYAFRSSPTERGVFIISLQPTARLRPLDNPATSGATAPAGAWKVIITNSSLRPGQELEAWIQWDDVIYGYSRRGRQSYFEADCYRRFNPVTGDVVDVDDERNPCIVRRGGLINAIATGQETIVVGGVQQKDLRPPKYAAGGPVAPTRHKHTHRVGPDAACVSDDSRVHNGILGAGSRSGSAVAMSGTSVAVPQIVRLVADMLADGGPGNREAISQFAAAEEYARRQSSEDTGESREHDNQQGHFSRERCGAGRIVRPRPGRPKRYDVDT</sequence>
<reference evidence="3 4" key="1">
    <citation type="submission" date="2020-08" db="EMBL/GenBank/DDBJ databases">
        <title>Genomic Encyclopedia of Type Strains, Phase IV (KMG-V): Genome sequencing to study the core and pangenomes of soil and plant-associated prokaryotes.</title>
        <authorList>
            <person name="Whitman W."/>
        </authorList>
    </citation>
    <scope>NUCLEOTIDE SEQUENCE [LARGE SCALE GENOMIC DNA]</scope>
    <source>
        <strain evidence="3 4">SEMIA 4064</strain>
    </source>
</reference>
<evidence type="ECO:0000313" key="3">
    <source>
        <dbReference type="EMBL" id="MBB5572327.1"/>
    </source>
</evidence>
<proteinExistence type="predicted"/>
<dbReference type="GO" id="GO:0004252">
    <property type="term" value="F:serine-type endopeptidase activity"/>
    <property type="evidence" value="ECO:0007669"/>
    <property type="project" value="InterPro"/>
</dbReference>
<evidence type="ECO:0000256" key="1">
    <source>
        <dbReference type="ARBA" id="ARBA00022801"/>
    </source>
</evidence>
<dbReference type="InterPro" id="IPR023827">
    <property type="entry name" value="Peptidase_S8_Asp-AS"/>
</dbReference>
<dbReference type="Proteomes" id="UP000549882">
    <property type="component" value="Unassembled WGS sequence"/>
</dbReference>
<gene>
    <name evidence="3" type="ORF">GGD50_000903</name>
</gene>
<dbReference type="Gene3D" id="2.60.120.1290">
    <property type="match status" value="1"/>
</dbReference>
<evidence type="ECO:0008006" key="5">
    <source>
        <dbReference type="Google" id="ProtNLM"/>
    </source>
</evidence>
<feature type="compositionally biased region" description="Basic and acidic residues" evidence="2">
    <location>
        <begin position="682"/>
        <end position="711"/>
    </location>
</feature>